<gene>
    <name evidence="4" type="ORF">ML536_02840</name>
</gene>
<evidence type="ECO:0000256" key="2">
    <source>
        <dbReference type="ARBA" id="ARBA00022691"/>
    </source>
</evidence>
<dbReference type="Proteomes" id="UP001156140">
    <property type="component" value="Unassembled WGS sequence"/>
</dbReference>
<proteinExistence type="predicted"/>
<dbReference type="AlphaFoldDB" id="A0AA41UA72"/>
<evidence type="ECO:0000313" key="4">
    <source>
        <dbReference type="EMBL" id="MCI0125757.1"/>
    </source>
</evidence>
<keyword evidence="1 4" id="KW-0808">Transferase</keyword>
<keyword evidence="1 4" id="KW-0489">Methyltransferase</keyword>
<dbReference type="PANTHER" id="PTHR47739:SF1">
    <property type="entry name" value="TRNA1(VAL) (ADENINE(37)-N6)-METHYLTRANSFERASE"/>
    <property type="match status" value="1"/>
</dbReference>
<dbReference type="InterPro" id="IPR050210">
    <property type="entry name" value="tRNA_Adenine-N(6)_MTase"/>
</dbReference>
<dbReference type="EMBL" id="JALAZD010000001">
    <property type="protein sequence ID" value="MCI0125757.1"/>
    <property type="molecule type" value="Genomic_DNA"/>
</dbReference>
<evidence type="ECO:0000259" key="3">
    <source>
        <dbReference type="Pfam" id="PF05175"/>
    </source>
</evidence>
<name>A0AA41UA72_9HYPH</name>
<reference evidence="4" key="1">
    <citation type="submission" date="2022-03" db="EMBL/GenBank/DDBJ databases">
        <title>The complete genome sequence of a Methyloterrigena soli.</title>
        <authorList>
            <person name="Zi Z."/>
        </authorList>
    </citation>
    <scope>NUCLEOTIDE SEQUENCE</scope>
    <source>
        <strain evidence="4">M48</strain>
    </source>
</reference>
<dbReference type="PANTHER" id="PTHR47739">
    <property type="entry name" value="TRNA1(VAL) (ADENINE(37)-N6)-METHYLTRANSFERASE"/>
    <property type="match status" value="1"/>
</dbReference>
<dbReference type="RefSeq" id="WP_281734894.1">
    <property type="nucleotide sequence ID" value="NZ_JAKETQ010000001.1"/>
</dbReference>
<dbReference type="GO" id="GO:0032259">
    <property type="term" value="P:methylation"/>
    <property type="evidence" value="ECO:0007669"/>
    <property type="project" value="UniProtKB-KW"/>
</dbReference>
<accession>A0AA41UA72</accession>
<dbReference type="InterPro" id="IPR007848">
    <property type="entry name" value="Small_mtfrase_dom"/>
</dbReference>
<dbReference type="Pfam" id="PF05175">
    <property type="entry name" value="MTS"/>
    <property type="match status" value="1"/>
</dbReference>
<keyword evidence="2" id="KW-0949">S-adenosyl-L-methionine</keyword>
<organism evidence="4 5">
    <name type="scientific">Paradevosia shaoguanensis</name>
    <dbReference type="NCBI Taxonomy" id="1335043"/>
    <lineage>
        <taxon>Bacteria</taxon>
        <taxon>Pseudomonadati</taxon>
        <taxon>Pseudomonadota</taxon>
        <taxon>Alphaproteobacteria</taxon>
        <taxon>Hyphomicrobiales</taxon>
        <taxon>Devosiaceae</taxon>
        <taxon>Paradevosia</taxon>
    </lineage>
</organism>
<comment type="caution">
    <text evidence="4">The sequence shown here is derived from an EMBL/GenBank/DDBJ whole genome shotgun (WGS) entry which is preliminary data.</text>
</comment>
<evidence type="ECO:0000256" key="1">
    <source>
        <dbReference type="ARBA" id="ARBA00022603"/>
    </source>
</evidence>
<feature type="domain" description="Methyltransferase small" evidence="3">
    <location>
        <begin position="49"/>
        <end position="181"/>
    </location>
</feature>
<protein>
    <submittedName>
        <fullName evidence="4">Methyltransferase</fullName>
    </submittedName>
</protein>
<dbReference type="GO" id="GO:0008168">
    <property type="term" value="F:methyltransferase activity"/>
    <property type="evidence" value="ECO:0007669"/>
    <property type="project" value="UniProtKB-KW"/>
</dbReference>
<keyword evidence="5" id="KW-1185">Reference proteome</keyword>
<dbReference type="SUPFAM" id="SSF53335">
    <property type="entry name" value="S-adenosyl-L-methionine-dependent methyltransferases"/>
    <property type="match status" value="1"/>
</dbReference>
<evidence type="ECO:0000313" key="5">
    <source>
        <dbReference type="Proteomes" id="UP001156140"/>
    </source>
</evidence>
<dbReference type="InterPro" id="IPR029063">
    <property type="entry name" value="SAM-dependent_MTases_sf"/>
</dbReference>
<sequence>MSLDQPNDFVKHQTLTRDAFLGGRLVVSQPGHGFRAGVDSVILGAAVNPASTRLLDMGAGVGVAGMVAMADLPQLKADLVEIDEETLGITHINLRDNALADRARAFLVDVTAKGSERAAAGVEADAYTSVIANPPYFGSNGTISPKAGRATARHMDAEQLALWVRAAAMHAAPGGEIIFVHVAQVLPQLLTALDARFGGLTVLPLSPRRGMDCSRILVRAIKGSKAPFRMLATRPLHEDVGQAFMPEFQAIFRGTGRLHW</sequence>
<dbReference type="Gene3D" id="3.40.50.150">
    <property type="entry name" value="Vaccinia Virus protein VP39"/>
    <property type="match status" value="1"/>
</dbReference>